<dbReference type="Proteomes" id="UP001628874">
    <property type="component" value="Unassembled WGS sequence"/>
</dbReference>
<gene>
    <name evidence="1" type="ORF">AB0759_11570</name>
    <name evidence="2" type="ORF">AB0759_12075</name>
</gene>
<accession>A0ABW8WJU9</accession>
<comment type="caution">
    <text evidence="1">The sequence shown here is derived from an EMBL/GenBank/DDBJ whole genome shotgun (WGS) entry which is preliminary data.</text>
</comment>
<keyword evidence="3" id="KW-1185">Reference proteome</keyword>
<reference evidence="1 3" key="1">
    <citation type="submission" date="2024-07" db="EMBL/GenBank/DDBJ databases">
        <authorList>
            <person name="Tripathy S."/>
        </authorList>
    </citation>
    <scope>NUCLEOTIDE SEQUENCE [LARGE SCALE GENOMIC DNA]</scope>
    <source>
        <strain evidence="1 3">VB-61278_2</strain>
    </source>
</reference>
<organism evidence="1 3">
    <name type="scientific">Scytonema tolypothrichoides VB-61278_2</name>
    <dbReference type="NCBI Taxonomy" id="3232314"/>
    <lineage>
        <taxon>Bacteria</taxon>
        <taxon>Bacillati</taxon>
        <taxon>Cyanobacteriota</taxon>
        <taxon>Cyanophyceae</taxon>
        <taxon>Nostocales</taxon>
        <taxon>Scytonemataceae</taxon>
        <taxon>Scytonema</taxon>
    </lineage>
</organism>
<proteinExistence type="predicted"/>
<dbReference type="RefSeq" id="WP_153021583.1">
    <property type="nucleotide sequence ID" value="NZ_JBFQGM010000004.1"/>
</dbReference>
<dbReference type="EMBL" id="JBFQGM010000004">
    <property type="protein sequence ID" value="MFL9461366.1"/>
    <property type="molecule type" value="Genomic_DNA"/>
</dbReference>
<protein>
    <submittedName>
        <fullName evidence="1">Uncharacterized protein</fullName>
    </submittedName>
</protein>
<evidence type="ECO:0000313" key="2">
    <source>
        <dbReference type="EMBL" id="MFL9461366.1"/>
    </source>
</evidence>
<evidence type="ECO:0000313" key="3">
    <source>
        <dbReference type="Proteomes" id="UP001628874"/>
    </source>
</evidence>
<dbReference type="EMBL" id="JBFQGM010000004">
    <property type="protein sequence ID" value="MFL9461265.1"/>
    <property type="molecule type" value="Genomic_DNA"/>
</dbReference>
<evidence type="ECO:0000313" key="1">
    <source>
        <dbReference type="EMBL" id="MFL9461265.1"/>
    </source>
</evidence>
<name>A0ABW8WJU9_9CYAN</name>
<sequence>MMTAEQLKIWNIQLRTISLELVTRSEELQLTSQELVFRSRVQRIARQIAKELSDL</sequence>